<reference evidence="2" key="2">
    <citation type="submission" date="2010-01" db="EMBL/GenBank/DDBJ databases">
        <title>The complete genome of Geodermatophilus obscurus DSM 43160.</title>
        <authorList>
            <consortium name="US DOE Joint Genome Institute (JGI-PGF)"/>
            <person name="Lucas S."/>
            <person name="Copeland A."/>
            <person name="Lapidus A."/>
            <person name="Glavina del Rio T."/>
            <person name="Dalin E."/>
            <person name="Tice H."/>
            <person name="Bruce D."/>
            <person name="Goodwin L."/>
            <person name="Pitluck S."/>
            <person name="Kyrpides N."/>
            <person name="Mavromatis K."/>
            <person name="Ivanova N."/>
            <person name="Munk A.C."/>
            <person name="Brettin T."/>
            <person name="Detter J.C."/>
            <person name="Han C."/>
            <person name="Larimer F."/>
            <person name="Land M."/>
            <person name="Hauser L."/>
            <person name="Markowitz V."/>
            <person name="Cheng J.-F."/>
            <person name="Hugenholtz P."/>
            <person name="Woyke T."/>
            <person name="Wu D."/>
            <person name="Jando M."/>
            <person name="Schneider S."/>
            <person name="Klenk H.-P."/>
            <person name="Eisen J.A."/>
        </authorList>
    </citation>
    <scope>NUCLEOTIDE SEQUENCE [LARGE SCALE GENOMIC DNA]</scope>
    <source>
        <strain evidence="2">ATCC 25078 / DSM 43160 / JCM 3152 / KCC A-0152 / KCTC 9177 / NBRC 13315 / NRRL B-3577 / G-20</strain>
    </source>
</reference>
<dbReference type="STRING" id="526225.Gobs_1443"/>
<dbReference type="HOGENOM" id="CLU_2972998_0_0_11"/>
<proteinExistence type="predicted"/>
<keyword evidence="2" id="KW-1185">Reference proteome</keyword>
<gene>
    <name evidence="1" type="ordered locus">Gobs_1443</name>
</gene>
<protein>
    <submittedName>
        <fullName evidence="1">Uncharacterized protein</fullName>
    </submittedName>
</protein>
<evidence type="ECO:0000313" key="2">
    <source>
        <dbReference type="Proteomes" id="UP000001382"/>
    </source>
</evidence>
<dbReference type="AlphaFoldDB" id="D2SC06"/>
<dbReference type="KEGG" id="gob:Gobs_1443"/>
<sequence length="58" mass="6180">MFDGGCLAMSFRLSGDYRAEPLAVATESIDVVRRADVAAHVHEDSGGRLHLDAPAVEP</sequence>
<dbReference type="Proteomes" id="UP000001382">
    <property type="component" value="Chromosome"/>
</dbReference>
<name>D2SC06_GEOOG</name>
<organism evidence="1 2">
    <name type="scientific">Geodermatophilus obscurus (strain ATCC 25078 / DSM 43160 / JCM 3152 / CCUG 61914 / KCC A-0152 / KCTC 9177 / NBRC 13315 / NRRL B-3577 / G-20)</name>
    <dbReference type="NCBI Taxonomy" id="526225"/>
    <lineage>
        <taxon>Bacteria</taxon>
        <taxon>Bacillati</taxon>
        <taxon>Actinomycetota</taxon>
        <taxon>Actinomycetes</taxon>
        <taxon>Geodermatophilales</taxon>
        <taxon>Geodermatophilaceae</taxon>
        <taxon>Geodermatophilus</taxon>
    </lineage>
</organism>
<dbReference type="EMBL" id="CP001867">
    <property type="protein sequence ID" value="ADB74174.1"/>
    <property type="molecule type" value="Genomic_DNA"/>
</dbReference>
<reference evidence="1 2" key="1">
    <citation type="journal article" date="2010" name="Stand. Genomic Sci.">
        <title>Complete genome sequence of Geodermatophilus obscurus type strain (G-20).</title>
        <authorList>
            <person name="Ivanova N."/>
            <person name="Sikorski J."/>
            <person name="Jando M."/>
            <person name="Munk C."/>
            <person name="Lapidus A."/>
            <person name="Glavina Del Rio T."/>
            <person name="Copeland A."/>
            <person name="Tice H."/>
            <person name="Cheng J.-F."/>
            <person name="Lucas S."/>
            <person name="Chen F."/>
            <person name="Nolan M."/>
            <person name="Bruce D."/>
            <person name="Goodwin L."/>
            <person name="Pitluck S."/>
            <person name="Mavromatis K."/>
            <person name="Mikhailova N."/>
            <person name="Pati A."/>
            <person name="Chen A."/>
            <person name="Palaniappan K."/>
            <person name="Land M."/>
            <person name="Hauser L."/>
            <person name="Chang Y.-J."/>
            <person name="Jeffries C.D."/>
            <person name="Meincke L."/>
            <person name="Brettin T."/>
            <person name="Detter J.C."/>
            <person name="Detter J.C."/>
            <person name="Rohde M."/>
            <person name="Goeker M."/>
            <person name="Bristow J."/>
            <person name="Eisen J.A."/>
            <person name="Markowitz V."/>
            <person name="Hugenholtz P."/>
            <person name="Kyrpides N.C."/>
            <person name="Klenk H.-P."/>
        </authorList>
    </citation>
    <scope>NUCLEOTIDE SEQUENCE [LARGE SCALE GENOMIC DNA]</scope>
    <source>
        <strain evidence="2">ATCC 25078 / DSM 43160 / JCM 3152 / KCC A-0152 / KCTC 9177 / NBRC 13315 / NRRL B-3577 / G-20</strain>
    </source>
</reference>
<evidence type="ECO:0000313" key="1">
    <source>
        <dbReference type="EMBL" id="ADB74174.1"/>
    </source>
</evidence>
<accession>D2SC06</accession>